<dbReference type="EC" id="2.7.7.101" evidence="12"/>
<dbReference type="SUPFAM" id="SSF56731">
    <property type="entry name" value="DNA primase core"/>
    <property type="match status" value="1"/>
</dbReference>
<dbReference type="SMART" id="SM00400">
    <property type="entry name" value="ZnF_CHCC"/>
    <property type="match status" value="1"/>
</dbReference>
<keyword evidence="2 12" id="KW-0639">Primosome</keyword>
<keyword evidence="6 12" id="KW-0479">Metal-binding</keyword>
<comment type="cofactor">
    <cofactor evidence="12 13 14">
        <name>Zn(2+)</name>
        <dbReference type="ChEBI" id="CHEBI:29105"/>
    </cofactor>
    <text evidence="12 13 14">Binds 1 zinc ion per monomer.</text>
</comment>
<feature type="zinc finger region" description="CHC2-type" evidence="12 14">
    <location>
        <begin position="53"/>
        <end position="77"/>
    </location>
</feature>
<dbReference type="InterPro" id="IPR037068">
    <property type="entry name" value="DNA_primase_core_N_sf"/>
</dbReference>
<dbReference type="PANTHER" id="PTHR30313">
    <property type="entry name" value="DNA PRIMASE"/>
    <property type="match status" value="1"/>
</dbReference>
<dbReference type="Gene3D" id="3.40.1360.10">
    <property type="match status" value="1"/>
</dbReference>
<dbReference type="PANTHER" id="PTHR30313:SF2">
    <property type="entry name" value="DNA PRIMASE"/>
    <property type="match status" value="1"/>
</dbReference>
<dbReference type="InterPro" id="IPR030846">
    <property type="entry name" value="DnaG_bac"/>
</dbReference>
<keyword evidence="11 12" id="KW-0804">Transcription</keyword>
<dbReference type="CDD" id="cd03364">
    <property type="entry name" value="TOPRIM_DnaG_primases"/>
    <property type="match status" value="1"/>
</dbReference>
<gene>
    <name evidence="12" type="primary">dnaG</name>
    <name evidence="16" type="ORF">UY67_C0011G0002</name>
</gene>
<dbReference type="STRING" id="1618671.UY67_C0011G0002"/>
<dbReference type="InterPro" id="IPR002694">
    <property type="entry name" value="Znf_CHC2"/>
</dbReference>
<evidence type="ECO:0000256" key="14">
    <source>
        <dbReference type="PIRSR" id="PIRSR002811-1"/>
    </source>
</evidence>
<keyword evidence="1 12" id="KW-0240">DNA-directed RNA polymerase</keyword>
<dbReference type="Gene3D" id="3.90.580.10">
    <property type="entry name" value="Zinc finger, CHC2-type domain"/>
    <property type="match status" value="1"/>
</dbReference>
<reference evidence="16 17" key="1">
    <citation type="journal article" date="2015" name="Nature">
        <title>rRNA introns, odd ribosomes, and small enigmatic genomes across a large radiation of phyla.</title>
        <authorList>
            <person name="Brown C.T."/>
            <person name="Hug L.A."/>
            <person name="Thomas B.C."/>
            <person name="Sharon I."/>
            <person name="Castelle C.J."/>
            <person name="Singh A."/>
            <person name="Wilkins M.J."/>
            <person name="Williams K.H."/>
            <person name="Banfield J.F."/>
        </authorList>
    </citation>
    <scope>NUCLEOTIDE SEQUENCE [LARGE SCALE GENOMIC DNA]</scope>
</reference>
<evidence type="ECO:0000256" key="6">
    <source>
        <dbReference type="ARBA" id="ARBA00022723"/>
    </source>
</evidence>
<comment type="subunit">
    <text evidence="12">Monomer. Interacts with DnaB.</text>
</comment>
<dbReference type="GO" id="GO:1990077">
    <property type="term" value="C:primosome complex"/>
    <property type="evidence" value="ECO:0007669"/>
    <property type="project" value="UniProtKB-KW"/>
</dbReference>
<dbReference type="InterPro" id="IPR006171">
    <property type="entry name" value="TOPRIM_dom"/>
</dbReference>
<evidence type="ECO:0000256" key="2">
    <source>
        <dbReference type="ARBA" id="ARBA00022515"/>
    </source>
</evidence>
<dbReference type="GO" id="GO:0000428">
    <property type="term" value="C:DNA-directed RNA polymerase complex"/>
    <property type="evidence" value="ECO:0007669"/>
    <property type="project" value="UniProtKB-KW"/>
</dbReference>
<dbReference type="GO" id="GO:0008270">
    <property type="term" value="F:zinc ion binding"/>
    <property type="evidence" value="ECO:0007669"/>
    <property type="project" value="UniProtKB-UniRule"/>
</dbReference>
<dbReference type="GO" id="GO:0005737">
    <property type="term" value="C:cytoplasm"/>
    <property type="evidence" value="ECO:0007669"/>
    <property type="project" value="TreeGrafter"/>
</dbReference>
<feature type="domain" description="Toprim" evidence="15">
    <location>
        <begin position="269"/>
        <end position="352"/>
    </location>
</feature>
<dbReference type="GO" id="GO:0003677">
    <property type="term" value="F:DNA binding"/>
    <property type="evidence" value="ECO:0007669"/>
    <property type="project" value="UniProtKB-KW"/>
</dbReference>
<dbReference type="PIRSF" id="PIRSF002811">
    <property type="entry name" value="DnaG"/>
    <property type="match status" value="1"/>
</dbReference>
<dbReference type="HAMAP" id="MF_00974">
    <property type="entry name" value="DNA_primase_DnaG"/>
    <property type="match status" value="1"/>
</dbReference>
<evidence type="ECO:0000256" key="12">
    <source>
        <dbReference type="HAMAP-Rule" id="MF_00974"/>
    </source>
</evidence>
<evidence type="ECO:0000256" key="10">
    <source>
        <dbReference type="ARBA" id="ARBA00023125"/>
    </source>
</evidence>
<evidence type="ECO:0000256" key="3">
    <source>
        <dbReference type="ARBA" id="ARBA00022679"/>
    </source>
</evidence>
<dbReference type="SUPFAM" id="SSF57783">
    <property type="entry name" value="Zinc beta-ribbon"/>
    <property type="match status" value="1"/>
</dbReference>
<dbReference type="Pfam" id="PF01807">
    <property type="entry name" value="Zn_ribbon_DnaG"/>
    <property type="match status" value="1"/>
</dbReference>
<evidence type="ECO:0000256" key="5">
    <source>
        <dbReference type="ARBA" id="ARBA00022705"/>
    </source>
</evidence>
<dbReference type="AlphaFoldDB" id="A0A0G1WZP1"/>
<accession>A0A0G1WZP1</accession>
<dbReference type="PATRIC" id="fig|1618671.3.peg.462"/>
<dbReference type="PROSITE" id="PS50880">
    <property type="entry name" value="TOPRIM"/>
    <property type="match status" value="1"/>
</dbReference>
<keyword evidence="7 12" id="KW-0863">Zinc-finger</keyword>
<keyword evidence="10 12" id="KW-0238">DNA-binding</keyword>
<comment type="caution">
    <text evidence="16">The sequence shown here is derived from an EMBL/GenBank/DDBJ whole genome shotgun (WGS) entry which is preliminary data.</text>
</comment>
<dbReference type="InterPro" id="IPR013264">
    <property type="entry name" value="DNAG_N"/>
</dbReference>
<comment type="similarity">
    <text evidence="12 13">Belongs to the DnaG primase family.</text>
</comment>
<evidence type="ECO:0000256" key="4">
    <source>
        <dbReference type="ARBA" id="ARBA00022695"/>
    </source>
</evidence>
<dbReference type="InterPro" id="IPR050219">
    <property type="entry name" value="DnaG_primase"/>
</dbReference>
<evidence type="ECO:0000256" key="9">
    <source>
        <dbReference type="ARBA" id="ARBA00022842"/>
    </source>
</evidence>
<keyword evidence="4 12" id="KW-0548">Nucleotidyltransferase</keyword>
<dbReference type="Gene3D" id="3.90.980.10">
    <property type="entry name" value="DNA primase, catalytic core, N-terminal domain"/>
    <property type="match status" value="1"/>
</dbReference>
<evidence type="ECO:0000256" key="1">
    <source>
        <dbReference type="ARBA" id="ARBA00022478"/>
    </source>
</evidence>
<dbReference type="Pfam" id="PF08275">
    <property type="entry name" value="DNAG_N"/>
    <property type="match status" value="1"/>
</dbReference>
<dbReference type="SMART" id="SM00493">
    <property type="entry name" value="TOPRIM"/>
    <property type="match status" value="1"/>
</dbReference>
<dbReference type="Pfam" id="PF13155">
    <property type="entry name" value="Toprim_2"/>
    <property type="match status" value="1"/>
</dbReference>
<protein>
    <recommendedName>
        <fullName evidence="12 13">DNA primase</fullName>
        <ecNumber evidence="12">2.7.7.101</ecNumber>
    </recommendedName>
</protein>
<evidence type="ECO:0000313" key="16">
    <source>
        <dbReference type="EMBL" id="KKW24080.1"/>
    </source>
</evidence>
<dbReference type="Pfam" id="PF10410">
    <property type="entry name" value="DnaB_bind"/>
    <property type="match status" value="1"/>
</dbReference>
<evidence type="ECO:0000256" key="8">
    <source>
        <dbReference type="ARBA" id="ARBA00022833"/>
    </source>
</evidence>
<comment type="function">
    <text evidence="12 13">RNA polymerase that catalyzes the synthesis of short RNA molecules used as primers for DNA polymerase during DNA replication.</text>
</comment>
<comment type="catalytic activity">
    <reaction evidence="12">
        <text>ssDNA + n NTP = ssDNA/pppN(pN)n-1 hybrid + (n-1) diphosphate.</text>
        <dbReference type="EC" id="2.7.7.101"/>
    </reaction>
</comment>
<evidence type="ECO:0000256" key="11">
    <source>
        <dbReference type="ARBA" id="ARBA00023163"/>
    </source>
</evidence>
<evidence type="ECO:0000256" key="7">
    <source>
        <dbReference type="ARBA" id="ARBA00022771"/>
    </source>
</evidence>
<name>A0A0G1WZP1_9BACT</name>
<comment type="domain">
    <text evidence="12">Contains an N-terminal zinc-binding domain, a central core domain that contains the primase activity, and a C-terminal DnaB-binding domain.</text>
</comment>
<keyword evidence="5 12" id="KW-0235">DNA replication</keyword>
<proteinExistence type="inferred from homology"/>
<dbReference type="Proteomes" id="UP000034273">
    <property type="component" value="Unassembled WGS sequence"/>
</dbReference>
<evidence type="ECO:0000259" key="15">
    <source>
        <dbReference type="PROSITE" id="PS50880"/>
    </source>
</evidence>
<dbReference type="EMBL" id="LCQW01000011">
    <property type="protein sequence ID" value="KKW24080.1"/>
    <property type="molecule type" value="Genomic_DNA"/>
</dbReference>
<dbReference type="FunFam" id="3.90.580.10:FF:000001">
    <property type="entry name" value="DNA primase"/>
    <property type="match status" value="1"/>
</dbReference>
<sequence>MLFIATFAFGWLKRHNDGMSDTVQQVKDKLSIVDVVSQYVKLERSGSSLRARCPFHAERTPSFFVSPERGTYHCFGCNVGGDIFSFVEQIEGLDFKGALKVLAEKAGVELVYERGGKEKKDERDRLFELMEVATIFYMSRLSDAAKKYLKERGMSDATVKEFRLGWAAGDSWSEASDYFKSKKFTDKEIVDAGLAKKGDRGLIDKFRNRIMFPINDSAGRVIAFSGRIFGENASPEAPKYLNSPETPLFHKSRILYGFDRAKLATRKHNCAVLVEGQMDFLASHQAGWGNTVAVSGTAFTPEHAALIHRMTDNLVLALDADEAGIKAAGRAARAALQGGLNVKVAQLPSGSDPAELILKEGKDAWSSAIRKAKDIITFLLDVLNEHSKSPDNFRRSVEFAVLPFLTDVQSPIAREQYIKEIAKRLGVSENAVAEAFVKLPRVPSATSTTRIVGDTSSEVVAKEKVSNRTIQAYALYLWQKTLAKPEIDVKKFEADFKEAIGPSAFKVVGEMPESHREPLRFSAEELYGKSPNLARETNTLLKVLLKERLSHELLEISHAIQQAEHEDNAKEIARLMGVHKMLTSQIALL</sequence>
<evidence type="ECO:0000313" key="17">
    <source>
        <dbReference type="Proteomes" id="UP000034273"/>
    </source>
</evidence>
<evidence type="ECO:0000256" key="13">
    <source>
        <dbReference type="PIRNR" id="PIRNR002811"/>
    </source>
</evidence>
<keyword evidence="8 12" id="KW-0862">Zinc</keyword>
<dbReference type="InterPro" id="IPR034151">
    <property type="entry name" value="TOPRIM_DnaG_bac"/>
</dbReference>
<dbReference type="NCBIfam" id="TIGR01391">
    <property type="entry name" value="dnaG"/>
    <property type="match status" value="1"/>
</dbReference>
<organism evidence="16 17">
    <name type="scientific">Candidatus Kaiserbacteria bacterium GW2011_GWA2_52_12</name>
    <dbReference type="NCBI Taxonomy" id="1618671"/>
    <lineage>
        <taxon>Bacteria</taxon>
        <taxon>Candidatus Kaiseribacteriota</taxon>
    </lineage>
</organism>
<dbReference type="GO" id="GO:0003899">
    <property type="term" value="F:DNA-directed RNA polymerase activity"/>
    <property type="evidence" value="ECO:0007669"/>
    <property type="project" value="UniProtKB-UniRule"/>
</dbReference>
<keyword evidence="3 12" id="KW-0808">Transferase</keyword>
<dbReference type="InterPro" id="IPR019475">
    <property type="entry name" value="DNA_primase_DnaB-bd"/>
</dbReference>
<dbReference type="InterPro" id="IPR006295">
    <property type="entry name" value="DNA_primase_DnaG"/>
</dbReference>
<keyword evidence="9" id="KW-0460">Magnesium</keyword>
<dbReference type="InterPro" id="IPR036977">
    <property type="entry name" value="DNA_primase_Znf_CHC2"/>
</dbReference>
<dbReference type="GO" id="GO:0006269">
    <property type="term" value="P:DNA replication, synthesis of primer"/>
    <property type="evidence" value="ECO:0007669"/>
    <property type="project" value="UniProtKB-UniRule"/>
</dbReference>